<dbReference type="PANTHER" id="PTHR31286">
    <property type="entry name" value="GLYCINE-RICH CELL WALL STRUCTURAL PROTEIN 1.8-LIKE"/>
    <property type="match status" value="1"/>
</dbReference>
<feature type="compositionally biased region" description="Polar residues" evidence="1">
    <location>
        <begin position="449"/>
        <end position="465"/>
    </location>
</feature>
<evidence type="ECO:0000313" key="4">
    <source>
        <dbReference type="Proteomes" id="UP001289374"/>
    </source>
</evidence>
<dbReference type="InterPro" id="IPR025558">
    <property type="entry name" value="DUF4283"/>
</dbReference>
<feature type="region of interest" description="Disordered" evidence="1">
    <location>
        <begin position="392"/>
        <end position="523"/>
    </location>
</feature>
<feature type="region of interest" description="Disordered" evidence="1">
    <location>
        <begin position="86"/>
        <end position="108"/>
    </location>
</feature>
<sequence>MPRHLRMNLSLREATAHAGNNITPAEATVCPEVGQPSKPLDDGQPVPATAPFTAKMTTNGTEVGNNDFSGFISGLESSPLFAAKTKHGSRPKNVLPTKDMPSATTKAGGQLNIPATALHRPKGTQPAKETLPVYETLPASEPTAGAEGKAKSFVGLFSSNRKLSDGNKLTKFAVEPETLELGVDDLIDVRTKLGYCLVGYIAGKFPGLQAIRTLSKSWGSLFQLHDSGWLIFRFPQDDDRQRVLAGGPYFVYGRPLILKAMPDCFEFKEDSISLTPVWATLPSLPLECWNANALGKIGSKLGTPIAMDSLTLKMERVSYARILVEVDASKPLVDQVDFMLPNGVMRSQPVVYEFIPKFCTKCNRFGHLEASCQGTQPPTAGTAMPTAPATTAVLPELKKNQPTEWTVVKRKPKKQQQTGKGHLAGKGVQGQSAPLADKVAKERSVQLAGKQTQNQPGSSKSQQNAIAPAQKAGLRTQSSIDSSGSSDETDSQTSTQHLMPGTLSADFAKTKPTSPGQYLPPST</sequence>
<dbReference type="AlphaFoldDB" id="A0AAE1WVK7"/>
<dbReference type="EMBL" id="JACGWL010000006">
    <property type="protein sequence ID" value="KAK4400539.1"/>
    <property type="molecule type" value="Genomic_DNA"/>
</dbReference>
<accession>A0AAE1WVK7</accession>
<evidence type="ECO:0000259" key="2">
    <source>
        <dbReference type="Pfam" id="PF14111"/>
    </source>
</evidence>
<dbReference type="PANTHER" id="PTHR31286:SF168">
    <property type="entry name" value="DUF4283 DOMAIN-CONTAINING PROTEIN"/>
    <property type="match status" value="1"/>
</dbReference>
<feature type="compositionally biased region" description="Low complexity" evidence="1">
    <location>
        <begin position="476"/>
        <end position="496"/>
    </location>
</feature>
<gene>
    <name evidence="3" type="ORF">Sango_1160000</name>
</gene>
<dbReference type="Proteomes" id="UP001289374">
    <property type="component" value="Unassembled WGS sequence"/>
</dbReference>
<organism evidence="3 4">
    <name type="scientific">Sesamum angolense</name>
    <dbReference type="NCBI Taxonomy" id="2727404"/>
    <lineage>
        <taxon>Eukaryota</taxon>
        <taxon>Viridiplantae</taxon>
        <taxon>Streptophyta</taxon>
        <taxon>Embryophyta</taxon>
        <taxon>Tracheophyta</taxon>
        <taxon>Spermatophyta</taxon>
        <taxon>Magnoliopsida</taxon>
        <taxon>eudicotyledons</taxon>
        <taxon>Gunneridae</taxon>
        <taxon>Pentapetalae</taxon>
        <taxon>asterids</taxon>
        <taxon>lamiids</taxon>
        <taxon>Lamiales</taxon>
        <taxon>Pedaliaceae</taxon>
        <taxon>Sesamum</taxon>
    </lineage>
</organism>
<evidence type="ECO:0000256" key="1">
    <source>
        <dbReference type="SAM" id="MobiDB-lite"/>
    </source>
</evidence>
<keyword evidence="4" id="KW-1185">Reference proteome</keyword>
<feature type="domain" description="DUF4283" evidence="2">
    <location>
        <begin position="192"/>
        <end position="268"/>
    </location>
</feature>
<dbReference type="InterPro" id="IPR040256">
    <property type="entry name" value="At4g02000-like"/>
</dbReference>
<protein>
    <recommendedName>
        <fullName evidence="2">DUF4283 domain-containing protein</fullName>
    </recommendedName>
</protein>
<dbReference type="Pfam" id="PF14111">
    <property type="entry name" value="DUF4283"/>
    <property type="match status" value="1"/>
</dbReference>
<reference evidence="3" key="2">
    <citation type="journal article" date="2024" name="Plant">
        <title>Genomic evolution and insights into agronomic trait innovations of Sesamum species.</title>
        <authorList>
            <person name="Miao H."/>
            <person name="Wang L."/>
            <person name="Qu L."/>
            <person name="Liu H."/>
            <person name="Sun Y."/>
            <person name="Le M."/>
            <person name="Wang Q."/>
            <person name="Wei S."/>
            <person name="Zheng Y."/>
            <person name="Lin W."/>
            <person name="Duan Y."/>
            <person name="Cao H."/>
            <person name="Xiong S."/>
            <person name="Wang X."/>
            <person name="Wei L."/>
            <person name="Li C."/>
            <person name="Ma Q."/>
            <person name="Ju M."/>
            <person name="Zhao R."/>
            <person name="Li G."/>
            <person name="Mu C."/>
            <person name="Tian Q."/>
            <person name="Mei H."/>
            <person name="Zhang T."/>
            <person name="Gao T."/>
            <person name="Zhang H."/>
        </authorList>
    </citation>
    <scope>NUCLEOTIDE SEQUENCE</scope>
    <source>
        <strain evidence="3">K16</strain>
    </source>
</reference>
<feature type="compositionally biased region" description="Polar residues" evidence="1">
    <location>
        <begin position="511"/>
        <end position="523"/>
    </location>
</feature>
<evidence type="ECO:0000313" key="3">
    <source>
        <dbReference type="EMBL" id="KAK4400539.1"/>
    </source>
</evidence>
<proteinExistence type="predicted"/>
<reference evidence="3" key="1">
    <citation type="submission" date="2020-06" db="EMBL/GenBank/DDBJ databases">
        <authorList>
            <person name="Li T."/>
            <person name="Hu X."/>
            <person name="Zhang T."/>
            <person name="Song X."/>
            <person name="Zhang H."/>
            <person name="Dai N."/>
            <person name="Sheng W."/>
            <person name="Hou X."/>
            <person name="Wei L."/>
        </authorList>
    </citation>
    <scope>NUCLEOTIDE SEQUENCE</scope>
    <source>
        <strain evidence="3">K16</strain>
        <tissue evidence="3">Leaf</tissue>
    </source>
</reference>
<comment type="caution">
    <text evidence="3">The sequence shown here is derived from an EMBL/GenBank/DDBJ whole genome shotgun (WGS) entry which is preliminary data.</text>
</comment>
<name>A0AAE1WVK7_9LAMI</name>